<dbReference type="GO" id="GO:0005737">
    <property type="term" value="C:cytoplasm"/>
    <property type="evidence" value="ECO:0007669"/>
    <property type="project" value="TreeGrafter"/>
</dbReference>
<keyword evidence="4" id="KW-1185">Reference proteome</keyword>
<sequence>MLNVGPRGGWGAGANSAPPNPFESATPVPGNPFTKPLSNPFLQSNGTKPQASTKNPFDTSATAVNPFARVTTSPLARSVSPFSKQITNGAAAPHNPFEVMKQGTSAPGVQLPRSAAAKPRRSSPEPTTNGPRRAAEFVQPAWPTESNASKARAPGPLNTHKRKDGFGAQGNMHNGANFPAARDMAGKQVLGSGFDSNSSTMSHESQNGLNNHHDGRSYELANKVKQQLSKDRIKPPQWPSNPGSHAQRQAMETFRESYKTYREKARKSLIRAGLIDDPDQRRTLEQALDFRGISEEMCPEWEKITRIIEYDVRNPEKAPDDSGDLVAIPSLMVKRLARSAAGQDAPLPMDVRSFATLRKCLDYLIDDLIPDDSFLPSKHNFLWDRTRAIRIDLSVQKYNLTPDERTDLVYCLETIARFHVTALHLLSQDGFAAEDFSEQQEIEQLGKTLISLKELYDDCVEQGIECANEAEFRGYYIVFNARNPSIKETVEGWGTRLWNTDGIRTAMCLVESLQNTWILQGPLHPSAATELALGAAGIFFSIVSSPQISYTMACFAEIHFNDVRKTMLHILRKAYTRPRDGPKDITPAYLKARLRFDTEDEAVEFAGKHGIMFGQDGLHRYAILNSRQPIEEPRIRHTFSRGIVEHKRSGRSLPDIIHRTTYQRNESKLTNTGQEESLFVTDEEDASPNPSNNLVHGNKPNISGLTISPGPPIATSTSSLKTEHYDLAQNKATTISPTMSHPGQTPQPPTATTSIFTAPTPIQDSNLGTARGLFNQSQASPVEANTSALANDGERSQLNIMASTQIQNNTKTATPNGSTSAVSNSTASPSIFSFLNNNNKGSPKPTESQANPILSLGTPAKPSLFPSGDGGGKLVAATTGKPPTAVSSSLLESSSASSQLNNSDKPSDSSLFRQTSPMAVPGADGASFRNPNPFTSSKPSTNSSPTGQRTSTPNRSASSAGLSPTLSRPELGTPNATKRTSNTTTGTTVVSQADAMGNFTRWFVLADKGLMQEVLEPLAVEHVLRSTWKEFQDAEADRIRREADEKSWADALDFRHRSLQITFFYRWLDITRKRRVVKRIRLEKEKARKWNSPQSVREREIAEGAKKEKAIREAKELVGRRTKRHTQELARMRESTMSQQSLEDALLATSVFSGAHDERTAAHHIAQDGEEDNVSLPPVEQLRLRSENQRRRKRGLPPLKRYLEGKSYKEGSKTAMLRAISSGAGRDTLSLSTGSLRNSTFSSSYRSSLGFNQNRVAKSRSNVSDPYWRMRANGLVQMPNGEYLHETLALPMLREGKRFPGLGDYGLPPEESFTPSQSPPSHPSLVLEPESPTPARFLGGNRVSRSPSILDGASQKRKRGEAEDEDLAAYRNEAPASQKRTKSGDRATKTIPSADQDFLDSIANLLNKVNAATNSSTP</sequence>
<feature type="region of interest" description="Disordered" evidence="1">
    <location>
        <begin position="1301"/>
        <end position="1391"/>
    </location>
</feature>
<dbReference type="InterPro" id="IPR005062">
    <property type="entry name" value="SAC3/GANP/THP3_conserved"/>
</dbReference>
<dbReference type="Pfam" id="PF03399">
    <property type="entry name" value="SAC3_GANP"/>
    <property type="match status" value="1"/>
</dbReference>
<dbReference type="EMBL" id="DF977495">
    <property type="protein sequence ID" value="GAP90569.2"/>
    <property type="molecule type" value="Genomic_DNA"/>
</dbReference>
<dbReference type="OrthoDB" id="264795at2759"/>
<feature type="region of interest" description="Disordered" evidence="1">
    <location>
        <begin position="190"/>
        <end position="215"/>
    </location>
</feature>
<evidence type="ECO:0000259" key="2">
    <source>
        <dbReference type="Pfam" id="PF03399"/>
    </source>
</evidence>
<feature type="region of interest" description="Disordered" evidence="1">
    <location>
        <begin position="833"/>
        <end position="987"/>
    </location>
</feature>
<dbReference type="GO" id="GO:0070390">
    <property type="term" value="C:transcription export complex 2"/>
    <property type="evidence" value="ECO:0007669"/>
    <property type="project" value="TreeGrafter"/>
</dbReference>
<gene>
    <name evidence="3" type="ORF">SAMD00023353_5000590</name>
</gene>
<feature type="region of interest" description="Disordered" evidence="1">
    <location>
        <begin position="1164"/>
        <end position="1200"/>
    </location>
</feature>
<organism evidence="3">
    <name type="scientific">Rosellinia necatrix</name>
    <name type="common">White root-rot fungus</name>
    <dbReference type="NCBI Taxonomy" id="77044"/>
    <lineage>
        <taxon>Eukaryota</taxon>
        <taxon>Fungi</taxon>
        <taxon>Dikarya</taxon>
        <taxon>Ascomycota</taxon>
        <taxon>Pezizomycotina</taxon>
        <taxon>Sordariomycetes</taxon>
        <taxon>Xylariomycetidae</taxon>
        <taxon>Xylariales</taxon>
        <taxon>Xylariaceae</taxon>
        <taxon>Rosellinia</taxon>
    </lineage>
</organism>
<protein>
    <submittedName>
        <fullName evidence="3">Putative GANP Nin1 mts3 eIF-3 p25 family protein</fullName>
    </submittedName>
</protein>
<dbReference type="STRING" id="77044.A0A1W2TQ59"/>
<feature type="compositionally biased region" description="Polar residues" evidence="1">
    <location>
        <begin position="833"/>
        <end position="852"/>
    </location>
</feature>
<feature type="region of interest" description="Disordered" evidence="1">
    <location>
        <begin position="86"/>
        <end position="168"/>
    </location>
</feature>
<feature type="domain" description="SAC3/GANP/THP3 conserved" evidence="2">
    <location>
        <begin position="297"/>
        <end position="613"/>
    </location>
</feature>
<dbReference type="PANTHER" id="PTHR12436">
    <property type="entry name" value="80 KDA MCM3-ASSOCIATED PROTEIN"/>
    <property type="match status" value="1"/>
</dbReference>
<accession>A0A1W2TQ59</accession>
<feature type="compositionally biased region" description="Polar residues" evidence="1">
    <location>
        <begin position="194"/>
        <end position="210"/>
    </location>
</feature>
<evidence type="ECO:0000256" key="1">
    <source>
        <dbReference type="SAM" id="MobiDB-lite"/>
    </source>
</evidence>
<dbReference type="PANTHER" id="PTHR12436:SF3">
    <property type="entry name" value="GERMINAL-CENTER ASSOCIATED NUCLEAR PROTEIN"/>
    <property type="match status" value="1"/>
</dbReference>
<dbReference type="Gene3D" id="1.25.40.990">
    <property type="match status" value="1"/>
</dbReference>
<feature type="region of interest" description="Disordered" evidence="1">
    <location>
        <begin position="683"/>
        <end position="710"/>
    </location>
</feature>
<dbReference type="InterPro" id="IPR045107">
    <property type="entry name" value="SAC3/GANP/THP3"/>
</dbReference>
<dbReference type="OMA" id="QKWPREL"/>
<evidence type="ECO:0000313" key="3">
    <source>
        <dbReference type="EMBL" id="GAP90569.2"/>
    </source>
</evidence>
<feature type="compositionally biased region" description="Polar residues" evidence="1">
    <location>
        <begin position="36"/>
        <end position="61"/>
    </location>
</feature>
<dbReference type="GO" id="GO:0006406">
    <property type="term" value="P:mRNA export from nucleus"/>
    <property type="evidence" value="ECO:0007669"/>
    <property type="project" value="TreeGrafter"/>
</dbReference>
<feature type="region of interest" description="Disordered" evidence="1">
    <location>
        <begin position="1"/>
        <end position="61"/>
    </location>
</feature>
<feature type="compositionally biased region" description="Polar residues" evidence="1">
    <location>
        <begin position="688"/>
        <end position="706"/>
    </location>
</feature>
<proteinExistence type="predicted"/>
<dbReference type="Proteomes" id="UP000054516">
    <property type="component" value="Unassembled WGS sequence"/>
</dbReference>
<feature type="compositionally biased region" description="Gly residues" evidence="1">
    <location>
        <begin position="1"/>
        <end position="12"/>
    </location>
</feature>
<name>A0A1W2TQ59_ROSNE</name>
<evidence type="ECO:0000313" key="4">
    <source>
        <dbReference type="Proteomes" id="UP000054516"/>
    </source>
</evidence>
<reference evidence="3" key="1">
    <citation type="submission" date="2016-03" db="EMBL/GenBank/DDBJ databases">
        <title>Draft genome sequence of Rosellinia necatrix.</title>
        <authorList>
            <person name="Kanematsu S."/>
        </authorList>
    </citation>
    <scope>NUCLEOTIDE SEQUENCE [LARGE SCALE GENOMIC DNA]</scope>
    <source>
        <strain evidence="3">W97</strain>
    </source>
</reference>
<feature type="compositionally biased region" description="Low complexity" evidence="1">
    <location>
        <begin position="930"/>
        <end position="946"/>
    </location>
</feature>
<feature type="compositionally biased region" description="Polar residues" evidence="1">
    <location>
        <begin position="947"/>
        <end position="966"/>
    </location>
</feature>
<feature type="compositionally biased region" description="Low complexity" evidence="1">
    <location>
        <begin position="973"/>
        <end position="987"/>
    </location>
</feature>
<feature type="compositionally biased region" description="Low complexity" evidence="1">
    <location>
        <begin position="887"/>
        <end position="903"/>
    </location>
</feature>
<feature type="compositionally biased region" description="Polar residues" evidence="1">
    <location>
        <begin position="908"/>
        <end position="917"/>
    </location>
</feature>